<sequence length="153" mass="17162">MAHHNANQHRAPQPTQPPQPDLKNWREYPSALAPNETQAFQAFKRKELEHERARSNPNPPPLFAPNQRVSVVLPSGRQHAGTWLVAERELKTSPGDDEKCWKYVLQGGGPDDGGGGGGRETEKEKEKERRERGLVKTWWREDMLRGVGGGGRG</sequence>
<protein>
    <submittedName>
        <fullName evidence="2">Uncharacterized protein</fullName>
    </submittedName>
</protein>
<dbReference type="EMBL" id="ML978736">
    <property type="protein sequence ID" value="KAF2084879.1"/>
    <property type="molecule type" value="Genomic_DNA"/>
</dbReference>
<organism evidence="2 3">
    <name type="scientific">Saccharata proteae CBS 121410</name>
    <dbReference type="NCBI Taxonomy" id="1314787"/>
    <lineage>
        <taxon>Eukaryota</taxon>
        <taxon>Fungi</taxon>
        <taxon>Dikarya</taxon>
        <taxon>Ascomycota</taxon>
        <taxon>Pezizomycotina</taxon>
        <taxon>Dothideomycetes</taxon>
        <taxon>Dothideomycetes incertae sedis</taxon>
        <taxon>Botryosphaeriales</taxon>
        <taxon>Saccharataceae</taxon>
        <taxon>Saccharata</taxon>
    </lineage>
</organism>
<keyword evidence="3" id="KW-1185">Reference proteome</keyword>
<evidence type="ECO:0000313" key="2">
    <source>
        <dbReference type="EMBL" id="KAF2084879.1"/>
    </source>
</evidence>
<name>A0A9P4HNE0_9PEZI</name>
<dbReference type="AlphaFoldDB" id="A0A9P4HNE0"/>
<evidence type="ECO:0000313" key="3">
    <source>
        <dbReference type="Proteomes" id="UP000799776"/>
    </source>
</evidence>
<feature type="compositionally biased region" description="Basic and acidic residues" evidence="1">
    <location>
        <begin position="44"/>
        <end position="54"/>
    </location>
</feature>
<feature type="region of interest" description="Disordered" evidence="1">
    <location>
        <begin position="1"/>
        <end position="66"/>
    </location>
</feature>
<reference evidence="2" key="1">
    <citation type="journal article" date="2020" name="Stud. Mycol.">
        <title>101 Dothideomycetes genomes: a test case for predicting lifestyles and emergence of pathogens.</title>
        <authorList>
            <person name="Haridas S."/>
            <person name="Albert R."/>
            <person name="Binder M."/>
            <person name="Bloem J."/>
            <person name="Labutti K."/>
            <person name="Salamov A."/>
            <person name="Andreopoulos B."/>
            <person name="Baker S."/>
            <person name="Barry K."/>
            <person name="Bills G."/>
            <person name="Bluhm B."/>
            <person name="Cannon C."/>
            <person name="Castanera R."/>
            <person name="Culley D."/>
            <person name="Daum C."/>
            <person name="Ezra D."/>
            <person name="Gonzalez J."/>
            <person name="Henrissat B."/>
            <person name="Kuo A."/>
            <person name="Liang C."/>
            <person name="Lipzen A."/>
            <person name="Lutzoni F."/>
            <person name="Magnuson J."/>
            <person name="Mondo S."/>
            <person name="Nolan M."/>
            <person name="Ohm R."/>
            <person name="Pangilinan J."/>
            <person name="Park H.-J."/>
            <person name="Ramirez L."/>
            <person name="Alfaro M."/>
            <person name="Sun H."/>
            <person name="Tritt A."/>
            <person name="Yoshinaga Y."/>
            <person name="Zwiers L.-H."/>
            <person name="Turgeon B."/>
            <person name="Goodwin S."/>
            <person name="Spatafora J."/>
            <person name="Crous P."/>
            <person name="Grigoriev I."/>
        </authorList>
    </citation>
    <scope>NUCLEOTIDE SEQUENCE</scope>
    <source>
        <strain evidence="2">CBS 121410</strain>
    </source>
</reference>
<feature type="region of interest" description="Disordered" evidence="1">
    <location>
        <begin position="105"/>
        <end position="132"/>
    </location>
</feature>
<feature type="compositionally biased region" description="Basic and acidic residues" evidence="1">
    <location>
        <begin position="119"/>
        <end position="132"/>
    </location>
</feature>
<comment type="caution">
    <text evidence="2">The sequence shown here is derived from an EMBL/GenBank/DDBJ whole genome shotgun (WGS) entry which is preliminary data.</text>
</comment>
<proteinExistence type="predicted"/>
<evidence type="ECO:0000256" key="1">
    <source>
        <dbReference type="SAM" id="MobiDB-lite"/>
    </source>
</evidence>
<gene>
    <name evidence="2" type="ORF">K490DRAFT_68293</name>
</gene>
<dbReference type="Proteomes" id="UP000799776">
    <property type="component" value="Unassembled WGS sequence"/>
</dbReference>
<feature type="compositionally biased region" description="Gly residues" evidence="1">
    <location>
        <begin position="106"/>
        <end position="118"/>
    </location>
</feature>
<accession>A0A9P4HNE0</accession>